<keyword evidence="2" id="KW-1185">Reference proteome</keyword>
<protein>
    <submittedName>
        <fullName evidence="1">Uncharacterized protein</fullName>
    </submittedName>
</protein>
<name>A0A397TTJ5_9GLOM</name>
<reference evidence="1 2" key="1">
    <citation type="submission" date="2018-06" db="EMBL/GenBank/DDBJ databases">
        <title>Comparative genomics reveals the genomic features of Rhizophagus irregularis, R. cerebriforme, R. diaphanum and Gigaspora rosea, and their symbiotic lifestyle signature.</title>
        <authorList>
            <person name="Morin E."/>
            <person name="San Clemente H."/>
            <person name="Chen E.C.H."/>
            <person name="De La Providencia I."/>
            <person name="Hainaut M."/>
            <person name="Kuo A."/>
            <person name="Kohler A."/>
            <person name="Murat C."/>
            <person name="Tang N."/>
            <person name="Roy S."/>
            <person name="Loubradou J."/>
            <person name="Henrissat B."/>
            <person name="Grigoriev I.V."/>
            <person name="Corradi N."/>
            <person name="Roux C."/>
            <person name="Martin F.M."/>
        </authorList>
    </citation>
    <scope>NUCLEOTIDE SEQUENCE [LARGE SCALE GENOMIC DNA]</scope>
    <source>
        <strain evidence="1 2">DAOM 194757</strain>
    </source>
</reference>
<dbReference type="Proteomes" id="UP000266673">
    <property type="component" value="Unassembled WGS sequence"/>
</dbReference>
<accession>A0A397TTJ5</accession>
<dbReference type="AlphaFoldDB" id="A0A397TTJ5"/>
<dbReference type="EMBL" id="QKWP01005654">
    <property type="protein sequence ID" value="RIB00016.1"/>
    <property type="molecule type" value="Genomic_DNA"/>
</dbReference>
<dbReference type="OrthoDB" id="10628721at2759"/>
<sequence>MSKCKEYFVKLISLGIIVENLHFGPFCCNWWLSRPDNNEIKNIVLLYPIRLNMKVLTILNKYDFIIKIDQMELDDILYPAYICTCNGIEREKSIMGFDILIISEELLQDIPFQPYFFSLDKLHLWVIEIGKSNNKFDDDECKVTIYSEKNIIATFIDDNPDLV</sequence>
<evidence type="ECO:0000313" key="2">
    <source>
        <dbReference type="Proteomes" id="UP000266673"/>
    </source>
</evidence>
<organism evidence="1 2">
    <name type="scientific">Gigaspora rosea</name>
    <dbReference type="NCBI Taxonomy" id="44941"/>
    <lineage>
        <taxon>Eukaryota</taxon>
        <taxon>Fungi</taxon>
        <taxon>Fungi incertae sedis</taxon>
        <taxon>Mucoromycota</taxon>
        <taxon>Glomeromycotina</taxon>
        <taxon>Glomeromycetes</taxon>
        <taxon>Diversisporales</taxon>
        <taxon>Gigasporaceae</taxon>
        <taxon>Gigaspora</taxon>
    </lineage>
</organism>
<evidence type="ECO:0000313" key="1">
    <source>
        <dbReference type="EMBL" id="RIB00016.1"/>
    </source>
</evidence>
<comment type="caution">
    <text evidence="1">The sequence shown here is derived from an EMBL/GenBank/DDBJ whole genome shotgun (WGS) entry which is preliminary data.</text>
</comment>
<proteinExistence type="predicted"/>
<gene>
    <name evidence="1" type="ORF">C2G38_2236011</name>
</gene>